<gene>
    <name evidence="3" type="ORF">BRAPAZ1V2_A01P06320.2</name>
</gene>
<dbReference type="EMBL" id="LS974617">
    <property type="protein sequence ID" value="CAG7886556.1"/>
    <property type="molecule type" value="Genomic_DNA"/>
</dbReference>
<evidence type="ECO:0000256" key="1">
    <source>
        <dbReference type="SAM" id="MobiDB-lite"/>
    </source>
</evidence>
<evidence type="ECO:0000256" key="2">
    <source>
        <dbReference type="SAM" id="SignalP"/>
    </source>
</evidence>
<feature type="compositionally biased region" description="Basic residues" evidence="1">
    <location>
        <begin position="124"/>
        <end position="137"/>
    </location>
</feature>
<dbReference type="AlphaFoldDB" id="A0A8D9LTU3"/>
<reference evidence="3 4" key="1">
    <citation type="submission" date="2021-07" db="EMBL/GenBank/DDBJ databases">
        <authorList>
            <consortium name="Genoscope - CEA"/>
            <person name="William W."/>
        </authorList>
    </citation>
    <scope>NUCLEOTIDE SEQUENCE [LARGE SCALE GENOMIC DNA]</scope>
</reference>
<name>A0A8D9LTU3_BRACM</name>
<evidence type="ECO:0000313" key="3">
    <source>
        <dbReference type="EMBL" id="CAG7886556.1"/>
    </source>
</evidence>
<feature type="region of interest" description="Disordered" evidence="1">
    <location>
        <begin position="116"/>
        <end position="166"/>
    </location>
</feature>
<keyword evidence="2" id="KW-0732">Signal</keyword>
<feature type="compositionally biased region" description="Basic and acidic residues" evidence="1">
    <location>
        <begin position="156"/>
        <end position="166"/>
    </location>
</feature>
<sequence>MLRDCAIDRPSDVFLFILFQVWIVYARDERTVYVENMEESSERVVRLEQHDEITTGDDLVIHPIPQDLALAVSAIYDRMMVDVEELLFNQIRDTFLSYTSTPSYLGFVGLPDEECQQPRPALRNARRRRPPPARVSRRSSQVSPPVYLRHRFLPQSRKDSSSRHQR</sequence>
<dbReference type="Proteomes" id="UP000694005">
    <property type="component" value="Chromosome A01"/>
</dbReference>
<accession>A0A8D9LTU3</accession>
<evidence type="ECO:0000313" key="4">
    <source>
        <dbReference type="Proteomes" id="UP000694005"/>
    </source>
</evidence>
<dbReference type="Gramene" id="A01p06320.2_BraZ1">
    <property type="protein sequence ID" value="A01p06320.2_BraZ1.CDS"/>
    <property type="gene ID" value="A01g06320.2_BraZ1"/>
</dbReference>
<feature type="signal peptide" evidence="2">
    <location>
        <begin position="1"/>
        <end position="26"/>
    </location>
</feature>
<proteinExistence type="predicted"/>
<organism evidence="3 4">
    <name type="scientific">Brassica campestris</name>
    <name type="common">Field mustard</name>
    <dbReference type="NCBI Taxonomy" id="3711"/>
    <lineage>
        <taxon>Eukaryota</taxon>
        <taxon>Viridiplantae</taxon>
        <taxon>Streptophyta</taxon>
        <taxon>Embryophyta</taxon>
        <taxon>Tracheophyta</taxon>
        <taxon>Spermatophyta</taxon>
        <taxon>Magnoliopsida</taxon>
        <taxon>eudicotyledons</taxon>
        <taxon>Gunneridae</taxon>
        <taxon>Pentapetalae</taxon>
        <taxon>rosids</taxon>
        <taxon>malvids</taxon>
        <taxon>Brassicales</taxon>
        <taxon>Brassicaceae</taxon>
        <taxon>Brassiceae</taxon>
        <taxon>Brassica</taxon>
    </lineage>
</organism>
<protein>
    <submittedName>
        <fullName evidence="3">Uncharacterized protein</fullName>
    </submittedName>
</protein>
<feature type="chain" id="PRO_5034389997" evidence="2">
    <location>
        <begin position="27"/>
        <end position="166"/>
    </location>
</feature>